<dbReference type="InterPro" id="IPR000917">
    <property type="entry name" value="Sulfatase_N"/>
</dbReference>
<sequence length="517" mass="59209">MISSIFFVLFCSYSFWYKIALLKDLSAVHTWLIFLYLATAIIGLQWLLLLLVINRWTYRWLMPLLFLITSLAVYFISTLHIYIDPSMVVNVLNTDQQESKEFLQWGIAPYFLFLGALPSWIVWQVKIIPSRFSYRISMICLSLCMILGGVWACVYDFGPIIREQRHLLYLCTPLNVIYSSIKTCWKTRQISKDKIKIGEDAYQGYRTAASKPRIIILVIGETVRASNWGLNNYIRQTTPALAQHKLINFSQVTSCGTNTAISVPCMFSPYGMHSNQQLIQNSESLLHVLNKAKITVLWRDNQSGCQGVCNGLPVEKVTVDALCKHGRCLDEVLLHQLKERIQAQKNDQIIVLHMLGNHGPAYFERYPEQFKRWQPICETTDLSRCSQKSIINTYDNAILYTDSILANAIDLLTTIESHDTGLIYLSDHGESLGEHGLFLHGLPYFLAPDEQKKVPMVLWLSQGLLRQLRIQKNCLHKKQADPISHDYLFSTILGLLEVKTNVYKEELDLTASCRALS</sequence>
<dbReference type="CDD" id="cd16017">
    <property type="entry name" value="LptA"/>
    <property type="match status" value="1"/>
</dbReference>
<keyword evidence="5 8" id="KW-0812">Transmembrane</keyword>
<evidence type="ECO:0000256" key="5">
    <source>
        <dbReference type="ARBA" id="ARBA00022692"/>
    </source>
</evidence>
<dbReference type="Gene3D" id="3.40.720.10">
    <property type="entry name" value="Alkaline Phosphatase, subunit A"/>
    <property type="match status" value="1"/>
</dbReference>
<dbReference type="STRING" id="1212491.LFA_0049"/>
<dbReference type="InterPro" id="IPR017850">
    <property type="entry name" value="Alkaline_phosphatase_core_sf"/>
</dbReference>
<protein>
    <submittedName>
        <fullName evidence="11">Putative sulfatase</fullName>
    </submittedName>
</protein>
<gene>
    <name evidence="11" type="ORF">LFA_0049</name>
</gene>
<evidence type="ECO:0000313" key="12">
    <source>
        <dbReference type="Proteomes" id="UP000032430"/>
    </source>
</evidence>
<keyword evidence="7 8" id="KW-0472">Membrane</keyword>
<dbReference type="Pfam" id="PF08019">
    <property type="entry name" value="EptA_B_N"/>
    <property type="match status" value="1"/>
</dbReference>
<evidence type="ECO:0000256" key="4">
    <source>
        <dbReference type="ARBA" id="ARBA00022679"/>
    </source>
</evidence>
<dbReference type="SUPFAM" id="SSF53649">
    <property type="entry name" value="Alkaline phosphatase-like"/>
    <property type="match status" value="1"/>
</dbReference>
<dbReference type="InterPro" id="IPR040423">
    <property type="entry name" value="PEA_transferase"/>
</dbReference>
<dbReference type="NCBIfam" id="NF028537">
    <property type="entry name" value="P_eth_NH2_trans"/>
    <property type="match status" value="1"/>
</dbReference>
<evidence type="ECO:0000256" key="8">
    <source>
        <dbReference type="SAM" id="Phobius"/>
    </source>
</evidence>
<dbReference type="InterPro" id="IPR058130">
    <property type="entry name" value="PEA_transf_C"/>
</dbReference>
<feature type="transmembrane region" description="Helical" evidence="8">
    <location>
        <begin position="135"/>
        <end position="158"/>
    </location>
</feature>
<dbReference type="PANTHER" id="PTHR30443:SF0">
    <property type="entry name" value="PHOSPHOETHANOLAMINE TRANSFERASE EPTA"/>
    <property type="match status" value="1"/>
</dbReference>
<keyword evidence="12" id="KW-1185">Reference proteome</keyword>
<evidence type="ECO:0000313" key="11">
    <source>
        <dbReference type="EMBL" id="CEG55534.1"/>
    </source>
</evidence>
<feature type="domain" description="Sulfatase N-terminal" evidence="9">
    <location>
        <begin position="214"/>
        <end position="497"/>
    </location>
</feature>
<dbReference type="RefSeq" id="WP_231865879.1">
    <property type="nucleotide sequence ID" value="NZ_LN614827.1"/>
</dbReference>
<dbReference type="GO" id="GO:0005886">
    <property type="term" value="C:plasma membrane"/>
    <property type="evidence" value="ECO:0007669"/>
    <property type="project" value="UniProtKB-SubCell"/>
</dbReference>
<dbReference type="HOGENOM" id="CLU_018534_1_0_6"/>
<name>A0A098G0P2_9GAMM</name>
<keyword evidence="3" id="KW-0997">Cell inner membrane</keyword>
<evidence type="ECO:0000256" key="6">
    <source>
        <dbReference type="ARBA" id="ARBA00022989"/>
    </source>
</evidence>
<proteinExistence type="predicted"/>
<dbReference type="PANTHER" id="PTHR30443">
    <property type="entry name" value="INNER MEMBRANE PROTEIN"/>
    <property type="match status" value="1"/>
</dbReference>
<dbReference type="EMBL" id="LN614827">
    <property type="protein sequence ID" value="CEG55534.1"/>
    <property type="molecule type" value="Genomic_DNA"/>
</dbReference>
<dbReference type="GO" id="GO:0016776">
    <property type="term" value="F:phosphotransferase activity, phosphate group as acceptor"/>
    <property type="evidence" value="ECO:0007669"/>
    <property type="project" value="TreeGrafter"/>
</dbReference>
<feature type="transmembrane region" description="Helical" evidence="8">
    <location>
        <begin position="60"/>
        <end position="83"/>
    </location>
</feature>
<evidence type="ECO:0000256" key="7">
    <source>
        <dbReference type="ARBA" id="ARBA00023136"/>
    </source>
</evidence>
<dbReference type="InterPro" id="IPR012549">
    <property type="entry name" value="EptA-like_N"/>
</dbReference>
<evidence type="ECO:0000259" key="9">
    <source>
        <dbReference type="Pfam" id="PF00884"/>
    </source>
</evidence>
<keyword evidence="4" id="KW-0808">Transferase</keyword>
<reference evidence="12" key="1">
    <citation type="submission" date="2014-09" db="EMBL/GenBank/DDBJ databases">
        <authorList>
            <person name="Gomez-Valero L."/>
        </authorList>
    </citation>
    <scope>NUCLEOTIDE SEQUENCE [LARGE SCALE GENOMIC DNA]</scope>
    <source>
        <strain evidence="12">ATCC700992</strain>
    </source>
</reference>
<feature type="domain" description="Phosphoethanolamine transferase N-terminal" evidence="10">
    <location>
        <begin position="44"/>
        <end position="183"/>
    </location>
</feature>
<feature type="transmembrane region" description="Helical" evidence="8">
    <location>
        <begin position="30"/>
        <end position="53"/>
    </location>
</feature>
<dbReference type="KEGG" id="lfa:LFA_0049"/>
<dbReference type="Proteomes" id="UP000032430">
    <property type="component" value="Chromosome I"/>
</dbReference>
<dbReference type="GO" id="GO:0009244">
    <property type="term" value="P:lipopolysaccharide core region biosynthetic process"/>
    <property type="evidence" value="ECO:0007669"/>
    <property type="project" value="TreeGrafter"/>
</dbReference>
<comment type="subcellular location">
    <subcellularLocation>
        <location evidence="1">Cell inner membrane</location>
        <topology evidence="1">Multi-pass membrane protein</topology>
    </subcellularLocation>
</comment>
<evidence type="ECO:0000259" key="10">
    <source>
        <dbReference type="Pfam" id="PF08019"/>
    </source>
</evidence>
<evidence type="ECO:0000256" key="2">
    <source>
        <dbReference type="ARBA" id="ARBA00022475"/>
    </source>
</evidence>
<accession>A0A098G0P2</accession>
<feature type="transmembrane region" description="Helical" evidence="8">
    <location>
        <begin position="103"/>
        <end position="123"/>
    </location>
</feature>
<evidence type="ECO:0000256" key="1">
    <source>
        <dbReference type="ARBA" id="ARBA00004429"/>
    </source>
</evidence>
<keyword evidence="6 8" id="KW-1133">Transmembrane helix</keyword>
<keyword evidence="2" id="KW-1003">Cell membrane</keyword>
<dbReference type="Pfam" id="PF00884">
    <property type="entry name" value="Sulfatase"/>
    <property type="match status" value="1"/>
</dbReference>
<organism evidence="11 12">
    <name type="scientific">Legionella fallonii LLAP-10</name>
    <dbReference type="NCBI Taxonomy" id="1212491"/>
    <lineage>
        <taxon>Bacteria</taxon>
        <taxon>Pseudomonadati</taxon>
        <taxon>Pseudomonadota</taxon>
        <taxon>Gammaproteobacteria</taxon>
        <taxon>Legionellales</taxon>
        <taxon>Legionellaceae</taxon>
        <taxon>Legionella</taxon>
    </lineage>
</organism>
<evidence type="ECO:0000256" key="3">
    <source>
        <dbReference type="ARBA" id="ARBA00022519"/>
    </source>
</evidence>
<dbReference type="AlphaFoldDB" id="A0A098G0P2"/>